<dbReference type="CDD" id="cd00347">
    <property type="entry name" value="Flavin_utilizing_monoxygenases"/>
    <property type="match status" value="1"/>
</dbReference>
<dbReference type="EMBL" id="CP017812">
    <property type="protein sequence ID" value="AOZ72086.1"/>
    <property type="molecule type" value="Genomic_DNA"/>
</dbReference>
<evidence type="ECO:0000256" key="2">
    <source>
        <dbReference type="ARBA" id="ARBA00023033"/>
    </source>
</evidence>
<dbReference type="PANTHER" id="PTHR30137:SF8">
    <property type="entry name" value="BLR5498 PROTEIN"/>
    <property type="match status" value="1"/>
</dbReference>
<reference evidence="4 5" key="1">
    <citation type="submission" date="2016-10" db="EMBL/GenBank/DDBJ databases">
        <title>Actinomyces aegypiusis sp. nov., isolated from the Aegypius monachus in Qinghai Tibet Plateau China.</title>
        <authorList>
            <person name="Wang Y."/>
        </authorList>
    </citation>
    <scope>NUCLEOTIDE SEQUENCE [LARGE SCALE GENOMIC DNA]</scope>
    <source>
        <strain evidence="4 5">VUL4_3</strain>
    </source>
</reference>
<name>A0A1D9MII4_9ACTO</name>
<dbReference type="InterPro" id="IPR036661">
    <property type="entry name" value="Luciferase-like_sf"/>
</dbReference>
<organism evidence="4 5">
    <name type="scientific">Boudabousia tangfeifanii</name>
    <dbReference type="NCBI Taxonomy" id="1912795"/>
    <lineage>
        <taxon>Bacteria</taxon>
        <taxon>Bacillati</taxon>
        <taxon>Actinomycetota</taxon>
        <taxon>Actinomycetes</taxon>
        <taxon>Actinomycetales</taxon>
        <taxon>Actinomycetaceae</taxon>
        <taxon>Boudabousia</taxon>
    </lineage>
</organism>
<dbReference type="OrthoDB" id="9776438at2"/>
<dbReference type="NCBIfam" id="TIGR04036">
    <property type="entry name" value="LLM_CE1758_fam"/>
    <property type="match status" value="1"/>
</dbReference>
<dbReference type="InterPro" id="IPR050766">
    <property type="entry name" value="Bact_Lucif_Oxidored"/>
</dbReference>
<dbReference type="Proteomes" id="UP000176288">
    <property type="component" value="Chromosome"/>
</dbReference>
<dbReference type="PANTHER" id="PTHR30137">
    <property type="entry name" value="LUCIFERASE-LIKE MONOOXYGENASE"/>
    <property type="match status" value="1"/>
</dbReference>
<proteinExistence type="predicted"/>
<keyword evidence="1" id="KW-0560">Oxidoreductase</keyword>
<dbReference type="SUPFAM" id="SSF51679">
    <property type="entry name" value="Bacterial luciferase-like"/>
    <property type="match status" value="1"/>
</dbReference>
<accession>A0A1D9MII4</accession>
<keyword evidence="2" id="KW-0503">Monooxygenase</keyword>
<dbReference type="RefSeq" id="WP_071163552.1">
    <property type="nucleotide sequence ID" value="NZ_CP017812.1"/>
</dbReference>
<sequence length="389" mass="43382">MQIGVFSVSDITTNPKTGKTPTEHERITAAVDYAVAAEESGLDVFGIGEHHNPPFFSSAPTTLLANIAAKTERIKLTTATTLITTNDPVSIAEQYSMLQHLSGGRSDLMLGRGNTGPVYPWFGKKITDGLELSVENYELLHRLWTEDVVTWEGKFRTPLQSFTATPRPLDGVAPVVWHGAIRSAQTAEQAAYYGDPFFANNLFWPQRHTKTMIDFYRDRWEANGQGGAASALVGIGGHAFMAETEAKAKELYRPFFNNAPVYGHGPSLEDFTRSTPLTVGTPEMVIERYQEMIENYGFPQRLLFLVDHGGLEVEMVKDQIRQLGEVVAPALRQFWQDHRGPEVAEVPTHELKVAQRDAALAEAGQTPWVDRYRFETGDNWTGLRAEDRK</sequence>
<dbReference type="STRING" id="1912795.BK816_01230"/>
<dbReference type="Pfam" id="PF00296">
    <property type="entry name" value="Bac_luciferase"/>
    <property type="match status" value="1"/>
</dbReference>
<dbReference type="GO" id="GO:0005829">
    <property type="term" value="C:cytosol"/>
    <property type="evidence" value="ECO:0007669"/>
    <property type="project" value="TreeGrafter"/>
</dbReference>
<feature type="domain" description="Luciferase-like" evidence="3">
    <location>
        <begin position="1"/>
        <end position="296"/>
    </location>
</feature>
<protein>
    <submittedName>
        <fullName evidence="4">5,10-methylene tetrahydromethanopterin reductase</fullName>
    </submittedName>
</protein>
<dbReference type="Gene3D" id="3.20.20.30">
    <property type="entry name" value="Luciferase-like domain"/>
    <property type="match status" value="1"/>
</dbReference>
<evidence type="ECO:0000313" key="4">
    <source>
        <dbReference type="EMBL" id="AOZ72086.1"/>
    </source>
</evidence>
<dbReference type="InterPro" id="IPR011251">
    <property type="entry name" value="Luciferase-like_dom"/>
</dbReference>
<dbReference type="GO" id="GO:0016705">
    <property type="term" value="F:oxidoreductase activity, acting on paired donors, with incorporation or reduction of molecular oxygen"/>
    <property type="evidence" value="ECO:0007669"/>
    <property type="project" value="InterPro"/>
</dbReference>
<evidence type="ECO:0000313" key="5">
    <source>
        <dbReference type="Proteomes" id="UP000176288"/>
    </source>
</evidence>
<dbReference type="GO" id="GO:0004497">
    <property type="term" value="F:monooxygenase activity"/>
    <property type="evidence" value="ECO:0007669"/>
    <property type="project" value="UniProtKB-KW"/>
</dbReference>
<evidence type="ECO:0000256" key="1">
    <source>
        <dbReference type="ARBA" id="ARBA00023002"/>
    </source>
</evidence>
<keyword evidence="5" id="KW-1185">Reference proteome</keyword>
<dbReference type="InterPro" id="IPR023934">
    <property type="entry name" value="LLM_FMN-dep_put"/>
</dbReference>
<dbReference type="AlphaFoldDB" id="A0A1D9MII4"/>
<evidence type="ECO:0000259" key="3">
    <source>
        <dbReference type="Pfam" id="PF00296"/>
    </source>
</evidence>
<dbReference type="KEGG" id="avu:BK816_01230"/>
<gene>
    <name evidence="4" type="ORF">BK816_01230</name>
</gene>